<feature type="compositionally biased region" description="Basic and acidic residues" evidence="5">
    <location>
        <begin position="23"/>
        <end position="40"/>
    </location>
</feature>
<evidence type="ECO:0000256" key="2">
    <source>
        <dbReference type="ARBA" id="ARBA00022737"/>
    </source>
</evidence>
<evidence type="ECO:0000313" key="6">
    <source>
        <dbReference type="EMBL" id="PKT72407.1"/>
    </source>
</evidence>
<keyword evidence="3" id="KW-0378">Hydrolase</keyword>
<evidence type="ECO:0000256" key="3">
    <source>
        <dbReference type="ARBA" id="ARBA00022801"/>
    </source>
</evidence>
<reference evidence="6 7" key="1">
    <citation type="submission" date="2017-12" db="EMBL/GenBank/DDBJ databases">
        <title>Streptomyces populusis sp. nov., a novel endophytic actinobacterium isolated from stems of Populus adenopoda Maxim.</title>
        <authorList>
            <person name="Wang Z."/>
        </authorList>
    </citation>
    <scope>NUCLEOTIDE SEQUENCE [LARGE SCALE GENOMIC DNA]</scope>
    <source>
        <strain evidence="6 7">A249</strain>
    </source>
</reference>
<gene>
    <name evidence="6" type="ORF">CW362_14160</name>
</gene>
<dbReference type="Gene3D" id="2.130.10.130">
    <property type="entry name" value="Integrin alpha, N-terminal"/>
    <property type="match status" value="4"/>
</dbReference>
<evidence type="ECO:0008006" key="8">
    <source>
        <dbReference type="Google" id="ProtNLM"/>
    </source>
</evidence>
<feature type="compositionally biased region" description="Basic residues" evidence="5">
    <location>
        <begin position="1"/>
        <end position="15"/>
    </location>
</feature>
<dbReference type="PANTHER" id="PTHR23221:SF7">
    <property type="entry name" value="PHOSPHATIDYLINOSITOL-GLYCAN-SPECIFIC PHOSPHOLIPASE D"/>
    <property type="match status" value="1"/>
</dbReference>
<evidence type="ECO:0000313" key="7">
    <source>
        <dbReference type="Proteomes" id="UP000236178"/>
    </source>
</evidence>
<name>A0A2I0SR64_9ACTN</name>
<proteinExistence type="predicted"/>
<dbReference type="Proteomes" id="UP000236178">
    <property type="component" value="Unassembled WGS sequence"/>
</dbReference>
<dbReference type="PANTHER" id="PTHR23221">
    <property type="entry name" value="GLYCOSYLPHOSPHATIDYLINOSITOL PHOSPHOLIPASE D"/>
    <property type="match status" value="1"/>
</dbReference>
<evidence type="ECO:0000256" key="5">
    <source>
        <dbReference type="SAM" id="MobiDB-lite"/>
    </source>
</evidence>
<keyword evidence="4" id="KW-0325">Glycoprotein</keyword>
<protein>
    <recommendedName>
        <fullName evidence="8">Integrin-like protein</fullName>
    </recommendedName>
</protein>
<accession>A0A2I0SR64</accession>
<dbReference type="GO" id="GO:0016787">
    <property type="term" value="F:hydrolase activity"/>
    <property type="evidence" value="ECO:0007669"/>
    <property type="project" value="UniProtKB-KW"/>
</dbReference>
<keyword evidence="7" id="KW-1185">Reference proteome</keyword>
<dbReference type="EMBL" id="PJOS01000022">
    <property type="protein sequence ID" value="PKT72407.1"/>
    <property type="molecule type" value="Genomic_DNA"/>
</dbReference>
<comment type="caution">
    <text evidence="6">The sequence shown here is derived from an EMBL/GenBank/DDBJ whole genome shotgun (WGS) entry which is preliminary data.</text>
</comment>
<dbReference type="SMART" id="SM00191">
    <property type="entry name" value="Int_alpha"/>
    <property type="match status" value="7"/>
</dbReference>
<keyword evidence="2" id="KW-0677">Repeat</keyword>
<dbReference type="InterPro" id="IPR013519">
    <property type="entry name" value="Int_alpha_beta-p"/>
</dbReference>
<dbReference type="InterPro" id="IPR028994">
    <property type="entry name" value="Integrin_alpha_N"/>
</dbReference>
<dbReference type="SUPFAM" id="SSF69318">
    <property type="entry name" value="Integrin alpha N-terminal domain"/>
    <property type="match status" value="1"/>
</dbReference>
<dbReference type="Pfam" id="PF01839">
    <property type="entry name" value="FG-GAP"/>
    <property type="match status" value="4"/>
</dbReference>
<dbReference type="AlphaFoldDB" id="A0A2I0SR64"/>
<dbReference type="InterPro" id="IPR013517">
    <property type="entry name" value="FG-GAP"/>
</dbReference>
<feature type="region of interest" description="Disordered" evidence="5">
    <location>
        <begin position="1"/>
        <end position="43"/>
    </location>
</feature>
<keyword evidence="1" id="KW-0732">Signal</keyword>
<dbReference type="OrthoDB" id="344301at2"/>
<evidence type="ECO:0000256" key="4">
    <source>
        <dbReference type="ARBA" id="ARBA00023180"/>
    </source>
</evidence>
<evidence type="ECO:0000256" key="1">
    <source>
        <dbReference type="ARBA" id="ARBA00022729"/>
    </source>
</evidence>
<dbReference type="PROSITE" id="PS51470">
    <property type="entry name" value="FG_GAP"/>
    <property type="match status" value="2"/>
</dbReference>
<organism evidence="6 7">
    <name type="scientific">Streptomyces populi</name>
    <dbReference type="NCBI Taxonomy" id="2058924"/>
    <lineage>
        <taxon>Bacteria</taxon>
        <taxon>Bacillati</taxon>
        <taxon>Actinomycetota</taxon>
        <taxon>Actinomycetes</taxon>
        <taxon>Kitasatosporales</taxon>
        <taxon>Streptomycetaceae</taxon>
        <taxon>Streptomyces</taxon>
    </lineage>
</organism>
<sequence>MRPRGTGRARTRRGPPPRSTTDVQHRGPPETAPRHKEPRTPVRNRILSATAVCATTLLGVTLPATSAAAVPPPVTQDFNGDGYRDLAVGVPAGKVGTASKAGYVHVLWGGSHGVGKQGSVRISQATAGVPGTPEADDLFGSAVVAADVDGDRFADLVVGASSESLTSDPFAEQGTVTVLRGSAAGFSGGYTVARGDSEFARIGSVIAAGDVTGDGRTDLALSRRGEEEGGVVLRPGPLTAGSPDTLTAPIDEVNFGGTVALATGDFDGDGDDDLALSARATESRYTLVLRWQDGVPARLWRTPASAASLAVGDFDGDGADDLALGACSPDYEADAPVCADYSTGRAETFKGGLVHVAYGSGSGGFGARTQDIHQDTPGIVGAAESEDRLGVSLAAADTDGDGYADLAVGDPYEAIGARREAGSVLVVRGSGTGLLSSAGTASSLGFSQSTAGVPGSAESGDHFGASVALGDYDADGHADLVTGAPGENTATGGVWFLRGTPQGPGAAYSKALTPKGLGLPVTSELGYGLVLGRD</sequence>